<evidence type="ECO:0000313" key="2">
    <source>
        <dbReference type="Proteomes" id="UP000299102"/>
    </source>
</evidence>
<evidence type="ECO:0000313" key="1">
    <source>
        <dbReference type="EMBL" id="GBP09653.1"/>
    </source>
</evidence>
<reference evidence="1 2" key="1">
    <citation type="journal article" date="2019" name="Commun. Biol.">
        <title>The bagworm genome reveals a unique fibroin gene that provides high tensile strength.</title>
        <authorList>
            <person name="Kono N."/>
            <person name="Nakamura H."/>
            <person name="Ohtoshi R."/>
            <person name="Tomita M."/>
            <person name="Numata K."/>
            <person name="Arakawa K."/>
        </authorList>
    </citation>
    <scope>NUCLEOTIDE SEQUENCE [LARGE SCALE GENOMIC DNA]</scope>
</reference>
<comment type="caution">
    <text evidence="1">The sequence shown here is derived from an EMBL/GenBank/DDBJ whole genome shotgun (WGS) entry which is preliminary data.</text>
</comment>
<dbReference type="AlphaFoldDB" id="A0A4C1T557"/>
<proteinExistence type="predicted"/>
<gene>
    <name evidence="1" type="ORF">EVAR_76627_1</name>
</gene>
<accession>A0A4C1T557</accession>
<dbReference type="EMBL" id="BGZK01000036">
    <property type="protein sequence ID" value="GBP09653.1"/>
    <property type="molecule type" value="Genomic_DNA"/>
</dbReference>
<name>A0A4C1T557_EUMVA</name>
<protein>
    <submittedName>
        <fullName evidence="1">Uncharacterized protein</fullName>
    </submittedName>
</protein>
<organism evidence="1 2">
    <name type="scientific">Eumeta variegata</name>
    <name type="common">Bagworm moth</name>
    <name type="synonym">Eumeta japonica</name>
    <dbReference type="NCBI Taxonomy" id="151549"/>
    <lineage>
        <taxon>Eukaryota</taxon>
        <taxon>Metazoa</taxon>
        <taxon>Ecdysozoa</taxon>
        <taxon>Arthropoda</taxon>
        <taxon>Hexapoda</taxon>
        <taxon>Insecta</taxon>
        <taxon>Pterygota</taxon>
        <taxon>Neoptera</taxon>
        <taxon>Endopterygota</taxon>
        <taxon>Lepidoptera</taxon>
        <taxon>Glossata</taxon>
        <taxon>Ditrysia</taxon>
        <taxon>Tineoidea</taxon>
        <taxon>Psychidae</taxon>
        <taxon>Oiketicinae</taxon>
        <taxon>Eumeta</taxon>
    </lineage>
</organism>
<sequence>MCGERGARRAPTVMDGGPPALPPALPRFDIIHPLKLFQSIVRVFEEVSAPPTIVPVAAECSRSASAVKSRRLSGVPGGVLEECPKSCVRCLSLHREVASSDSVFIQYKRLPAAPIAWTELLVFIPIIARVALEQCVVAVFSRRVVGGSKSDADG</sequence>
<keyword evidence="2" id="KW-1185">Reference proteome</keyword>
<dbReference type="Proteomes" id="UP000299102">
    <property type="component" value="Unassembled WGS sequence"/>
</dbReference>